<keyword evidence="3" id="KW-1185">Reference proteome</keyword>
<proteinExistence type="predicted"/>
<dbReference type="EMBL" id="JAVDWR010000001">
    <property type="protein sequence ID" value="MDR7119743.1"/>
    <property type="molecule type" value="Genomic_DNA"/>
</dbReference>
<dbReference type="InterPro" id="IPR001387">
    <property type="entry name" value="Cro/C1-type_HTH"/>
</dbReference>
<dbReference type="SUPFAM" id="SSF47413">
    <property type="entry name" value="lambda repressor-like DNA-binding domains"/>
    <property type="match status" value="1"/>
</dbReference>
<evidence type="ECO:0000259" key="1">
    <source>
        <dbReference type="PROSITE" id="PS50943"/>
    </source>
</evidence>
<dbReference type="Proteomes" id="UP001257909">
    <property type="component" value="Unassembled WGS sequence"/>
</dbReference>
<accession>A0ABU1VVI4</accession>
<feature type="domain" description="HTH cro/C1-type" evidence="1">
    <location>
        <begin position="16"/>
        <end position="51"/>
    </location>
</feature>
<dbReference type="GO" id="GO:0003677">
    <property type="term" value="F:DNA binding"/>
    <property type="evidence" value="ECO:0007669"/>
    <property type="project" value="UniProtKB-KW"/>
</dbReference>
<keyword evidence="2" id="KW-0238">DNA-binding</keyword>
<gene>
    <name evidence="2" type="ORF">J2W69_000658</name>
</gene>
<name>A0ABU1VVI4_9GAMM</name>
<comment type="caution">
    <text evidence="2">The sequence shown here is derived from an EMBL/GenBank/DDBJ whole genome shotgun (WGS) entry which is preliminary data.</text>
</comment>
<dbReference type="CDD" id="cd00093">
    <property type="entry name" value="HTH_XRE"/>
    <property type="match status" value="1"/>
</dbReference>
<protein>
    <submittedName>
        <fullName evidence="2">DNA-binding XRE family transcriptional regulator</fullName>
    </submittedName>
</protein>
<reference evidence="2 3" key="1">
    <citation type="submission" date="2023-07" db="EMBL/GenBank/DDBJ databases">
        <title>Sorghum-associated microbial communities from plants grown in Nebraska, USA.</title>
        <authorList>
            <person name="Schachtman D."/>
        </authorList>
    </citation>
    <scope>NUCLEOTIDE SEQUENCE [LARGE SCALE GENOMIC DNA]</scope>
    <source>
        <strain evidence="2 3">4138</strain>
    </source>
</reference>
<evidence type="ECO:0000313" key="2">
    <source>
        <dbReference type="EMBL" id="MDR7119743.1"/>
    </source>
</evidence>
<evidence type="ECO:0000313" key="3">
    <source>
        <dbReference type="Proteomes" id="UP001257909"/>
    </source>
</evidence>
<organism evidence="2 3">
    <name type="scientific">Rheinheimera soli</name>
    <dbReference type="NCBI Taxonomy" id="443616"/>
    <lineage>
        <taxon>Bacteria</taxon>
        <taxon>Pseudomonadati</taxon>
        <taxon>Pseudomonadota</taxon>
        <taxon>Gammaproteobacteria</taxon>
        <taxon>Chromatiales</taxon>
        <taxon>Chromatiaceae</taxon>
        <taxon>Rheinheimera</taxon>
    </lineage>
</organism>
<dbReference type="Pfam" id="PF01381">
    <property type="entry name" value="HTH_3"/>
    <property type="match status" value="1"/>
</dbReference>
<dbReference type="Gene3D" id="1.10.260.40">
    <property type="entry name" value="lambda repressor-like DNA-binding domains"/>
    <property type="match status" value="1"/>
</dbReference>
<dbReference type="PROSITE" id="PS50943">
    <property type="entry name" value="HTH_CROC1"/>
    <property type="match status" value="1"/>
</dbReference>
<dbReference type="RefSeq" id="WP_310274531.1">
    <property type="nucleotide sequence ID" value="NZ_JAVDWR010000001.1"/>
</dbReference>
<sequence length="86" mass="9913">MHSNDPYWKLHGGFILKTNRKKIGFTQEQVAAIMDFPLRTYQRWEAEKAEPAFGIVMAFCECVFKIELIDAIVIAQEAIDEHKRAG</sequence>
<dbReference type="InterPro" id="IPR010982">
    <property type="entry name" value="Lambda_DNA-bd_dom_sf"/>
</dbReference>